<evidence type="ECO:0000256" key="6">
    <source>
        <dbReference type="ARBA" id="ARBA00023315"/>
    </source>
</evidence>
<dbReference type="OrthoDB" id="7463125at2"/>
<keyword evidence="2" id="KW-1003">Cell membrane</keyword>
<accession>A0A2W7IXW2</accession>
<evidence type="ECO:0000256" key="5">
    <source>
        <dbReference type="ARBA" id="ARBA00023136"/>
    </source>
</evidence>
<evidence type="ECO:0000256" key="4">
    <source>
        <dbReference type="ARBA" id="ARBA00022679"/>
    </source>
</evidence>
<evidence type="ECO:0000256" key="3">
    <source>
        <dbReference type="ARBA" id="ARBA00022519"/>
    </source>
</evidence>
<organism evidence="7 8">
    <name type="scientific">Humitalea rosea</name>
    <dbReference type="NCBI Taxonomy" id="990373"/>
    <lineage>
        <taxon>Bacteria</taxon>
        <taxon>Pseudomonadati</taxon>
        <taxon>Pseudomonadota</taxon>
        <taxon>Alphaproteobacteria</taxon>
        <taxon>Acetobacterales</taxon>
        <taxon>Roseomonadaceae</taxon>
        <taxon>Humitalea</taxon>
    </lineage>
</organism>
<evidence type="ECO:0000256" key="1">
    <source>
        <dbReference type="ARBA" id="ARBA00004533"/>
    </source>
</evidence>
<dbReference type="RefSeq" id="WP_111396312.1">
    <property type="nucleotide sequence ID" value="NZ_QKYU01000001.1"/>
</dbReference>
<dbReference type="AlphaFoldDB" id="A0A2W7IXW2"/>
<keyword evidence="8" id="KW-1185">Reference proteome</keyword>
<dbReference type="PANTHER" id="PTHR30606:SF10">
    <property type="entry name" value="PHOSPHATIDYLINOSITOL MANNOSIDE ACYLTRANSFERASE"/>
    <property type="match status" value="1"/>
</dbReference>
<proteinExistence type="predicted"/>
<gene>
    <name evidence="7" type="ORF">C8P66_101252</name>
</gene>
<dbReference type="Proteomes" id="UP000249688">
    <property type="component" value="Unassembled WGS sequence"/>
</dbReference>
<evidence type="ECO:0000313" key="8">
    <source>
        <dbReference type="Proteomes" id="UP000249688"/>
    </source>
</evidence>
<comment type="subcellular location">
    <subcellularLocation>
        <location evidence="1">Cell inner membrane</location>
    </subcellularLocation>
</comment>
<comment type="caution">
    <text evidence="7">The sequence shown here is derived from an EMBL/GenBank/DDBJ whole genome shotgun (WGS) entry which is preliminary data.</text>
</comment>
<dbReference type="InterPro" id="IPR004960">
    <property type="entry name" value="LipA_acyltrans"/>
</dbReference>
<keyword evidence="4 7" id="KW-0808">Transferase</keyword>
<evidence type="ECO:0000313" key="7">
    <source>
        <dbReference type="EMBL" id="PZW51035.1"/>
    </source>
</evidence>
<keyword evidence="5" id="KW-0472">Membrane</keyword>
<reference evidence="7 8" key="1">
    <citation type="submission" date="2018-06" db="EMBL/GenBank/DDBJ databases">
        <title>Genomic Encyclopedia of Archaeal and Bacterial Type Strains, Phase II (KMG-II): from individual species to whole genera.</title>
        <authorList>
            <person name="Goeker M."/>
        </authorList>
    </citation>
    <scope>NUCLEOTIDE SEQUENCE [LARGE SCALE GENOMIC DNA]</scope>
    <source>
        <strain evidence="7 8">DSM 24525</strain>
    </source>
</reference>
<evidence type="ECO:0000256" key="2">
    <source>
        <dbReference type="ARBA" id="ARBA00022475"/>
    </source>
</evidence>
<dbReference type="GO" id="GO:0005886">
    <property type="term" value="C:plasma membrane"/>
    <property type="evidence" value="ECO:0007669"/>
    <property type="project" value="UniProtKB-SubCell"/>
</dbReference>
<dbReference type="CDD" id="cd07984">
    <property type="entry name" value="LPLAT_LABLAT-like"/>
    <property type="match status" value="1"/>
</dbReference>
<dbReference type="PANTHER" id="PTHR30606">
    <property type="entry name" value="LIPID A BIOSYNTHESIS LAUROYL ACYLTRANSFERASE"/>
    <property type="match status" value="1"/>
</dbReference>
<name>A0A2W7IXW2_9PROT</name>
<keyword evidence="3" id="KW-0997">Cell inner membrane</keyword>
<dbReference type="EMBL" id="QKYU01000001">
    <property type="protein sequence ID" value="PZW51035.1"/>
    <property type="molecule type" value="Genomic_DNA"/>
</dbReference>
<sequence>MADWKGRANIALHETLRRLPTGVVSLIGAGLGDLSGRGRGGARRERTATTLARFGTARHPAAASRRWCRQLGRTLAELATLDRLWAEGRIEVLGAEHLDSGDRPLLVAAVHTGNWEVVGLTLAGLGRVPAAIYAPPHNAVAHALVVTARRRYGVRLIAPTPMAAREALRTLEARLQPLLVYVDEWKHGRVHAPALGRPLRAEGNIATVVRLAARTGALVVPAIPERLSGARFRLRFLPGLAMPPEQPLMVGIARLDAAIEPEVRRLMTQWLMAYVWPLQDRS</sequence>
<dbReference type="GO" id="GO:0016746">
    <property type="term" value="F:acyltransferase activity"/>
    <property type="evidence" value="ECO:0007669"/>
    <property type="project" value="UniProtKB-KW"/>
</dbReference>
<dbReference type="GO" id="GO:0009247">
    <property type="term" value="P:glycolipid biosynthetic process"/>
    <property type="evidence" value="ECO:0007669"/>
    <property type="project" value="UniProtKB-ARBA"/>
</dbReference>
<protein>
    <submittedName>
        <fullName evidence="7">Lauroyl/myristoyl acyltransferase</fullName>
    </submittedName>
</protein>
<keyword evidence="6 7" id="KW-0012">Acyltransferase</keyword>
<dbReference type="Pfam" id="PF03279">
    <property type="entry name" value="Lip_A_acyltrans"/>
    <property type="match status" value="1"/>
</dbReference>